<proteinExistence type="predicted"/>
<dbReference type="AlphaFoldDB" id="A7NMI7"/>
<dbReference type="eggNOG" id="ENOG5031B5G">
    <property type="taxonomic scope" value="Bacteria"/>
</dbReference>
<feature type="coiled-coil region" evidence="1">
    <location>
        <begin position="369"/>
        <end position="398"/>
    </location>
</feature>
<dbReference type="HOGENOM" id="CLU_575909_0_0_0"/>
<sequence>MNTDIVSTVQEKVGDAVGEGVSVLKGETGAISGAPLANFHFVTRLATVPRALLRQAFGLVAHLVVPPGTVAVTHLPGGERRIYQPGSYTLVGMQPGAALVQWIDMRRRQMTIGPVEGWSRDKWRVRLWLAVDVEVSDPLKIAAHREPLTALVSAVRNGALCCIEQHTHAALTGAPGDQGGIDAPAAIILERLRNDPALDGLAIINVRVIERQGDERQIEAATAATVAAAQIDEELRVAAARHRAHLQEIEAAAALAAREHNIRLASAAAAAREKLLTQQAEVQQATLAARLQVVMAQIQAQVSEIAREEQLWQAEQMRLQAEWERVQQQLLEAHHTDQQLRLMEGQQGMLRAEGELALAAEEKRNAHALALAEIQQQLAEQRAAQAQAQAERRAAHERDLLELHLRYEQMVAEQMQRLEQWRTEHIQIGVQQKRQHERQMAAIAGTAQIAAAAAAAVVSATGNKSGANPGEVADAGLRALQEFVEA</sequence>
<organism evidence="2 3">
    <name type="scientific">Roseiflexus castenholzii (strain DSM 13941 / HLO8)</name>
    <dbReference type="NCBI Taxonomy" id="383372"/>
    <lineage>
        <taxon>Bacteria</taxon>
        <taxon>Bacillati</taxon>
        <taxon>Chloroflexota</taxon>
        <taxon>Chloroflexia</taxon>
        <taxon>Chloroflexales</taxon>
        <taxon>Roseiflexineae</taxon>
        <taxon>Roseiflexaceae</taxon>
        <taxon>Roseiflexus</taxon>
    </lineage>
</organism>
<dbReference type="OrthoDB" id="141009at2"/>
<evidence type="ECO:0008006" key="4">
    <source>
        <dbReference type="Google" id="ProtNLM"/>
    </source>
</evidence>
<dbReference type="KEGG" id="rca:Rcas_2678"/>
<keyword evidence="1" id="KW-0175">Coiled coil</keyword>
<accession>A7NMI7</accession>
<dbReference type="RefSeq" id="WP_012121173.1">
    <property type="nucleotide sequence ID" value="NC_009767.1"/>
</dbReference>
<name>A7NMI7_ROSCS</name>
<evidence type="ECO:0000256" key="1">
    <source>
        <dbReference type="SAM" id="Coils"/>
    </source>
</evidence>
<reference evidence="2 3" key="1">
    <citation type="submission" date="2007-08" db="EMBL/GenBank/DDBJ databases">
        <title>Complete sequence of Roseiflexus castenholzii DSM 13941.</title>
        <authorList>
            <consortium name="US DOE Joint Genome Institute"/>
            <person name="Copeland A."/>
            <person name="Lucas S."/>
            <person name="Lapidus A."/>
            <person name="Barry K."/>
            <person name="Glavina del Rio T."/>
            <person name="Dalin E."/>
            <person name="Tice H."/>
            <person name="Pitluck S."/>
            <person name="Thompson L.S."/>
            <person name="Brettin T."/>
            <person name="Bruce D."/>
            <person name="Detter J.C."/>
            <person name="Han C."/>
            <person name="Tapia R."/>
            <person name="Schmutz J."/>
            <person name="Larimer F."/>
            <person name="Land M."/>
            <person name="Hauser L."/>
            <person name="Kyrpides N."/>
            <person name="Mikhailova N."/>
            <person name="Bryant D.A."/>
            <person name="Hanada S."/>
            <person name="Tsukatani Y."/>
            <person name="Richardson P."/>
        </authorList>
    </citation>
    <scope>NUCLEOTIDE SEQUENCE [LARGE SCALE GENOMIC DNA]</scope>
    <source>
        <strain evidence="3">DSM 13941 / HLO8</strain>
    </source>
</reference>
<evidence type="ECO:0000313" key="2">
    <source>
        <dbReference type="EMBL" id="ABU58749.1"/>
    </source>
</evidence>
<keyword evidence="3" id="KW-1185">Reference proteome</keyword>
<dbReference type="STRING" id="383372.Rcas_2678"/>
<gene>
    <name evidence="2" type="ordered locus">Rcas_2678</name>
</gene>
<dbReference type="Proteomes" id="UP000000263">
    <property type="component" value="Chromosome"/>
</dbReference>
<evidence type="ECO:0000313" key="3">
    <source>
        <dbReference type="Proteomes" id="UP000000263"/>
    </source>
</evidence>
<dbReference type="EMBL" id="CP000804">
    <property type="protein sequence ID" value="ABU58749.1"/>
    <property type="molecule type" value="Genomic_DNA"/>
</dbReference>
<protein>
    <recommendedName>
        <fullName evidence="4">Band 7 protein</fullName>
    </recommendedName>
</protein>